<dbReference type="PROSITE" id="PS50113">
    <property type="entry name" value="PAC"/>
    <property type="match status" value="2"/>
</dbReference>
<keyword evidence="6" id="KW-0285">Flavoprotein</keyword>
<dbReference type="SMART" id="SM00065">
    <property type="entry name" value="GAF"/>
    <property type="match status" value="1"/>
</dbReference>
<keyword evidence="15" id="KW-0675">Receptor</keyword>
<gene>
    <name evidence="18" type="ORF">LHA26_04845</name>
</gene>
<evidence type="ECO:0000256" key="15">
    <source>
        <dbReference type="ARBA" id="ARBA00023170"/>
    </source>
</evidence>
<dbReference type="InterPro" id="IPR011102">
    <property type="entry name" value="Sig_transdc_His_kinase_HWE"/>
</dbReference>
<dbReference type="InterPro" id="IPR036890">
    <property type="entry name" value="HATPase_C_sf"/>
</dbReference>
<dbReference type="PROSITE" id="PS50112">
    <property type="entry name" value="PAS"/>
    <property type="match status" value="2"/>
</dbReference>
<keyword evidence="11" id="KW-0418">Kinase</keyword>
<keyword evidence="3" id="KW-0600">Photoreceptor protein</keyword>
<protein>
    <recommendedName>
        <fullName evidence="2">histidine kinase</fullName>
        <ecNumber evidence="2">2.7.13.3</ecNumber>
    </recommendedName>
</protein>
<evidence type="ECO:0000256" key="14">
    <source>
        <dbReference type="ARBA" id="ARBA00023026"/>
    </source>
</evidence>
<keyword evidence="8" id="KW-0808">Transferase</keyword>
<organism evidence="18 19">
    <name type="scientific">Sphingomonas morindae</name>
    <dbReference type="NCBI Taxonomy" id="1541170"/>
    <lineage>
        <taxon>Bacteria</taxon>
        <taxon>Pseudomonadati</taxon>
        <taxon>Pseudomonadota</taxon>
        <taxon>Alphaproteobacteria</taxon>
        <taxon>Sphingomonadales</taxon>
        <taxon>Sphingomonadaceae</taxon>
        <taxon>Sphingomonas</taxon>
    </lineage>
</organism>
<dbReference type="Gene3D" id="3.30.450.40">
    <property type="match status" value="1"/>
</dbReference>
<dbReference type="EC" id="2.7.13.3" evidence="2"/>
<dbReference type="SMART" id="SM00911">
    <property type="entry name" value="HWE_HK"/>
    <property type="match status" value="1"/>
</dbReference>
<evidence type="ECO:0000256" key="4">
    <source>
        <dbReference type="ARBA" id="ARBA00022553"/>
    </source>
</evidence>
<evidence type="ECO:0000256" key="11">
    <source>
        <dbReference type="ARBA" id="ARBA00022777"/>
    </source>
</evidence>
<keyword evidence="12" id="KW-0067">ATP-binding</keyword>
<evidence type="ECO:0000259" key="16">
    <source>
        <dbReference type="PROSITE" id="PS50112"/>
    </source>
</evidence>
<evidence type="ECO:0000256" key="6">
    <source>
        <dbReference type="ARBA" id="ARBA00022630"/>
    </source>
</evidence>
<dbReference type="InterPro" id="IPR013656">
    <property type="entry name" value="PAS_4"/>
</dbReference>
<evidence type="ECO:0000256" key="10">
    <source>
        <dbReference type="ARBA" id="ARBA00022741"/>
    </source>
</evidence>
<dbReference type="InterPro" id="IPR029016">
    <property type="entry name" value="GAF-like_dom_sf"/>
</dbReference>
<dbReference type="Pfam" id="PF08448">
    <property type="entry name" value="PAS_4"/>
    <property type="match status" value="1"/>
</dbReference>
<dbReference type="Pfam" id="PF01590">
    <property type="entry name" value="GAF"/>
    <property type="match status" value="1"/>
</dbReference>
<dbReference type="InterPro" id="IPR035965">
    <property type="entry name" value="PAS-like_dom_sf"/>
</dbReference>
<evidence type="ECO:0000256" key="12">
    <source>
        <dbReference type="ARBA" id="ARBA00022840"/>
    </source>
</evidence>
<keyword evidence="7" id="KW-0288">FMN</keyword>
<feature type="domain" description="PAC" evidence="17">
    <location>
        <begin position="379"/>
        <end position="431"/>
    </location>
</feature>
<dbReference type="InterPro" id="IPR000014">
    <property type="entry name" value="PAS"/>
</dbReference>
<dbReference type="InterPro" id="IPR003018">
    <property type="entry name" value="GAF"/>
</dbReference>
<comment type="catalytic activity">
    <reaction evidence="1">
        <text>ATP + protein L-histidine = ADP + protein N-phospho-L-histidine.</text>
        <dbReference type="EC" id="2.7.13.3"/>
    </reaction>
</comment>
<evidence type="ECO:0000259" key="17">
    <source>
        <dbReference type="PROSITE" id="PS50113"/>
    </source>
</evidence>
<dbReference type="InterPro" id="IPR013655">
    <property type="entry name" value="PAS_fold_3"/>
</dbReference>
<evidence type="ECO:0000256" key="2">
    <source>
        <dbReference type="ARBA" id="ARBA00012438"/>
    </source>
</evidence>
<feature type="domain" description="PAS" evidence="16">
    <location>
        <begin position="304"/>
        <end position="376"/>
    </location>
</feature>
<dbReference type="SMART" id="SM00086">
    <property type="entry name" value="PAC"/>
    <property type="match status" value="2"/>
</dbReference>
<dbReference type="EMBL" id="CP084930">
    <property type="protein sequence ID" value="USI73799.1"/>
    <property type="molecule type" value="Genomic_DNA"/>
</dbReference>
<keyword evidence="19" id="KW-1185">Reference proteome</keyword>
<dbReference type="SMART" id="SM00091">
    <property type="entry name" value="PAS"/>
    <property type="match status" value="2"/>
</dbReference>
<evidence type="ECO:0000256" key="3">
    <source>
        <dbReference type="ARBA" id="ARBA00022543"/>
    </source>
</evidence>
<dbReference type="InterPro" id="IPR000700">
    <property type="entry name" value="PAS-assoc_C"/>
</dbReference>
<dbReference type="CDD" id="cd00130">
    <property type="entry name" value="PAS"/>
    <property type="match status" value="2"/>
</dbReference>
<dbReference type="SUPFAM" id="SSF55785">
    <property type="entry name" value="PYP-like sensor domain (PAS domain)"/>
    <property type="match status" value="2"/>
</dbReference>
<feature type="domain" description="PAC" evidence="17">
    <location>
        <begin position="251"/>
        <end position="303"/>
    </location>
</feature>
<feature type="domain" description="PAS" evidence="16">
    <location>
        <begin position="177"/>
        <end position="250"/>
    </location>
</feature>
<dbReference type="Gene3D" id="3.30.450.20">
    <property type="entry name" value="PAS domain"/>
    <property type="match status" value="2"/>
</dbReference>
<dbReference type="NCBIfam" id="TIGR00229">
    <property type="entry name" value="sensory_box"/>
    <property type="match status" value="2"/>
</dbReference>
<dbReference type="InterPro" id="IPR001610">
    <property type="entry name" value="PAC"/>
</dbReference>
<dbReference type="Gene3D" id="3.30.565.10">
    <property type="entry name" value="Histidine kinase-like ATPase, C-terminal domain"/>
    <property type="match status" value="1"/>
</dbReference>
<dbReference type="Proteomes" id="UP001056937">
    <property type="component" value="Chromosome 1"/>
</dbReference>
<dbReference type="Pfam" id="PF07536">
    <property type="entry name" value="HWE_HK"/>
    <property type="match status" value="1"/>
</dbReference>
<keyword evidence="9" id="KW-0677">Repeat</keyword>
<evidence type="ECO:0000313" key="18">
    <source>
        <dbReference type="EMBL" id="USI73799.1"/>
    </source>
</evidence>
<accession>A0ABY4XA72</accession>
<evidence type="ECO:0000256" key="9">
    <source>
        <dbReference type="ARBA" id="ARBA00022737"/>
    </source>
</evidence>
<keyword evidence="13" id="KW-0157">Chromophore</keyword>
<evidence type="ECO:0000256" key="1">
    <source>
        <dbReference type="ARBA" id="ARBA00000085"/>
    </source>
</evidence>
<evidence type="ECO:0000313" key="19">
    <source>
        <dbReference type="Proteomes" id="UP001056937"/>
    </source>
</evidence>
<evidence type="ECO:0000256" key="8">
    <source>
        <dbReference type="ARBA" id="ARBA00022679"/>
    </source>
</evidence>
<keyword evidence="5" id="KW-0716">Sensory transduction</keyword>
<keyword evidence="10" id="KW-0547">Nucleotide-binding</keyword>
<proteinExistence type="predicted"/>
<sequence length="631" mass="71098">MLDRDDLLRRQHVLAEFGEFVLRCDDLQTVLTEACRLISEALGTGLAKVLEIEPGGETAVVRAGVGWAANVVGTMRIPLDEQSSETFAIEAGAPVIARDVETESRFSVPDFMRAHGVAALVNVPIRLPGGRAFGLLQVDAREPRQFGAEDIEFLRTYAMVLGPVIDRLHKMRDLEDTMKRYRMIVEHARDYAIFLSDPEDRITDWLPGAEAVFGWTEAEARGRSAEILFLPEDRAAGVPRQEIARALRDGTAPDIRWHLRKNGERVFIDGRTIAVRDGARLTGFMKIGQDMTERRRSEDALRTNEARLRLALETARLGAWDWDMVGNHIEWSDEHFRLQGYSVGGVTPSFEAWAERIHPEDRAEAERALLRARDERIPYVAEFRTVHPDGTTLWCSASGRFFYDEQGRPIRMIGAMQDITERRQWADRQQVLVGELQHRTRNLMSVVRSIAEKTVRASTGLEDFRDRFRDRLDALARVQQLLSRLQEGERVRFDELIRHELDAMQGIGTISLDGPSGVRLRSSTVQMLAMGLHELATNAMKYGALGQAGARLSVTWRYEPDGEGGEPWLHIRWREEGVAMPAADAPAAGTGQGRELIERALPYQLGAQTRYRLEKDGLDCCIALPVSRTKG</sequence>
<name>A0ABY4XA72_9SPHN</name>
<keyword evidence="4" id="KW-0597">Phosphoprotein</keyword>
<evidence type="ECO:0000256" key="5">
    <source>
        <dbReference type="ARBA" id="ARBA00022606"/>
    </source>
</evidence>
<dbReference type="PANTHER" id="PTHR41523:SF8">
    <property type="entry name" value="ETHYLENE RESPONSE SENSOR PROTEIN"/>
    <property type="match status" value="1"/>
</dbReference>
<keyword evidence="14" id="KW-0843">Virulence</keyword>
<dbReference type="Pfam" id="PF08447">
    <property type="entry name" value="PAS_3"/>
    <property type="match status" value="1"/>
</dbReference>
<evidence type="ECO:0000256" key="13">
    <source>
        <dbReference type="ARBA" id="ARBA00022991"/>
    </source>
</evidence>
<dbReference type="SUPFAM" id="SSF55781">
    <property type="entry name" value="GAF domain-like"/>
    <property type="match status" value="1"/>
</dbReference>
<reference evidence="18" key="1">
    <citation type="journal article" date="2022" name="Toxins">
        <title>Genomic Analysis of Sphingopyxis sp. USTB-05 for Biodegrading Cyanobacterial Hepatotoxins.</title>
        <authorList>
            <person name="Liu C."/>
            <person name="Xu Q."/>
            <person name="Zhao Z."/>
            <person name="Zhang H."/>
            <person name="Liu X."/>
            <person name="Yin C."/>
            <person name="Liu Y."/>
            <person name="Yan H."/>
        </authorList>
    </citation>
    <scope>NUCLEOTIDE SEQUENCE</scope>
    <source>
        <strain evidence="18">NBD5</strain>
    </source>
</reference>
<evidence type="ECO:0000256" key="7">
    <source>
        <dbReference type="ARBA" id="ARBA00022643"/>
    </source>
</evidence>
<dbReference type="PANTHER" id="PTHR41523">
    <property type="entry name" value="TWO-COMPONENT SYSTEM SENSOR PROTEIN"/>
    <property type="match status" value="1"/>
</dbReference>
<dbReference type="Gene3D" id="2.10.70.100">
    <property type="match status" value="1"/>
</dbReference>
<dbReference type="RefSeq" id="WP_252167605.1">
    <property type="nucleotide sequence ID" value="NZ_CP084930.1"/>
</dbReference>